<accession>A5BS73</accession>
<name>A5BS73_VITVI</name>
<evidence type="ECO:0000259" key="6">
    <source>
        <dbReference type="PROSITE" id="PS50966"/>
    </source>
</evidence>
<dbReference type="Pfam" id="PF04434">
    <property type="entry name" value="SWIM"/>
    <property type="match status" value="1"/>
</dbReference>
<evidence type="ECO:0000256" key="3">
    <source>
        <dbReference type="ARBA" id="ARBA00022833"/>
    </source>
</evidence>
<protein>
    <recommendedName>
        <fullName evidence="6">SWIM-type domain-containing protein</fullName>
    </recommendedName>
</protein>
<keyword evidence="3" id="KW-0862">Zinc</keyword>
<dbReference type="InterPro" id="IPR006564">
    <property type="entry name" value="Znf_PMZ"/>
</dbReference>
<evidence type="ECO:0000256" key="2">
    <source>
        <dbReference type="ARBA" id="ARBA00022771"/>
    </source>
</evidence>
<dbReference type="PANTHER" id="PTHR33223">
    <property type="entry name" value="CCHC-TYPE DOMAIN-CONTAINING PROTEIN"/>
    <property type="match status" value="1"/>
</dbReference>
<dbReference type="InterPro" id="IPR005162">
    <property type="entry name" value="Retrotrans_gag_dom"/>
</dbReference>
<dbReference type="EMBL" id="AM469100">
    <property type="protein sequence ID" value="CAN74939.1"/>
    <property type="molecule type" value="Genomic_DNA"/>
</dbReference>
<dbReference type="GO" id="GO:0008270">
    <property type="term" value="F:zinc ion binding"/>
    <property type="evidence" value="ECO:0007669"/>
    <property type="project" value="UniProtKB-KW"/>
</dbReference>
<evidence type="ECO:0000256" key="1">
    <source>
        <dbReference type="ARBA" id="ARBA00022723"/>
    </source>
</evidence>
<feature type="region of interest" description="Disordered" evidence="5">
    <location>
        <begin position="1047"/>
        <end position="1090"/>
    </location>
</feature>
<dbReference type="SMART" id="SM00575">
    <property type="entry name" value="ZnF_PMZ"/>
    <property type="match status" value="1"/>
</dbReference>
<organism evidence="7">
    <name type="scientific">Vitis vinifera</name>
    <name type="common">Grape</name>
    <dbReference type="NCBI Taxonomy" id="29760"/>
    <lineage>
        <taxon>Eukaryota</taxon>
        <taxon>Viridiplantae</taxon>
        <taxon>Streptophyta</taxon>
        <taxon>Embryophyta</taxon>
        <taxon>Tracheophyta</taxon>
        <taxon>Spermatophyta</taxon>
        <taxon>Magnoliopsida</taxon>
        <taxon>eudicotyledons</taxon>
        <taxon>Gunneridae</taxon>
        <taxon>Pentapetalae</taxon>
        <taxon>rosids</taxon>
        <taxon>Vitales</taxon>
        <taxon>Vitaceae</taxon>
        <taxon>Viteae</taxon>
        <taxon>Vitis</taxon>
    </lineage>
</organism>
<dbReference type="InterPro" id="IPR038765">
    <property type="entry name" value="Papain-like_cys_pep_sf"/>
</dbReference>
<evidence type="ECO:0000313" key="7">
    <source>
        <dbReference type="EMBL" id="CAN74939.1"/>
    </source>
</evidence>
<dbReference type="ExpressionAtlas" id="A5BS73">
    <property type="expression patterns" value="baseline and differential"/>
</dbReference>
<gene>
    <name evidence="7" type="ORF">VITISV_011486</name>
</gene>
<dbReference type="Pfam" id="PF03732">
    <property type="entry name" value="Retrotrans_gag"/>
    <property type="match status" value="1"/>
</dbReference>
<dbReference type="PROSITE" id="PS50966">
    <property type="entry name" value="ZF_SWIM"/>
    <property type="match status" value="1"/>
</dbReference>
<sequence length="1414" mass="160787">MEGDMFCYIHEGSELVKCASGSVEYQGGRTECIVVSHHTSHIDFIAKLCDELNIDWNSRSSLTHHVYYHCMMTQSYSRCSDSTKCFVVSMSPHQVKLMQVVSHRLVSFGGDPPMDICNDSLTIESYGFSQRCVESNILQRDLRRFENSIMGSGHTFHYGYLMSIASKFRYYFKRNSTKHMTVVCIINECLWKVIARAIGDSNIVRKTFLNVDIMKRTCICKGWEMLGIPCEHAVVVILPIGKNVVDFVQDWYKFPMQELIYSGSFSGIETLDMPYVDIDGLVKLPKSRCSKKKFLTIIETLPIEKKNVIVDMGFMGFLQLGGKEFQYELITWIIANYDIGYHRLCMWTNVVVPVTPKDVREVIGILNNGVDIVIYNRLGTPNRTYNIQFLEDNLRNLPLGDEFKKSFLIFACATIIAPNSKLEGMHDLWDMIWDSDVAVHKNWTKFVLQSVENGIRDYRNSHPTYIRGYDQIKRHLAIEIQTYGKHGHVQTIEARVIRKSEQLMSLTSSLAQDIAILRSRSNGGQAGCAFPSPQATVNSCPPSNYSVEFDSPEAVKIGLEEDSGSKSVIPTSRRRYKRTTKRLVKLATICKSPFVSQCLTQFPKITHQERLVVDFALAEVNDSSEILCNMHGVDITQDELSLLNGDRWVNSVLFFPVCDNNHWHVHVINILVTYDCGMFTINYMQYWNKDTLAHLLAKGLATGYTDAREHSGGERHFDVDWSPIIEDLYSPELGFMDICVARFSDAPTPFTVHSSRPLSVESLRGFTIGTPWDVEGRHVVLEDTPSDVVAPPVLPVQTPATRTLYDQAAVIPPIVTPVTIIEDPRSRMDRLERRIRQMRDPDEMISWDDPDDVPVATLPVGFRMPDIERYTGVGCPRIHLRLYSTRWYASLETSRRRTWEDLAREFLRQYSFSGDTSVTRRELELLRQGSDEFVSSFISRWREKAAEMIERPTERDQMSMFLRSLHPRFARHLIGVPFQDFRSLVQALFDVDDGISRGLWSDITHSPDTEGKGVVRSFESYGGVCSADFQHRRPGYRSYVRSLQTPRSDFPPLQHRHPHPVQQYPSVHPHTVTTSIPRHEQSRPHRRRQRTYSDLGMPLDRAFERLRSTGVLVPLAPRPLPSTLPPRFHAHEFCAFHQMAGHRTDYCASLRHTIQDLIDSGAVSFPVSATDTDLGPDMTAVSFPAYSTHAVPPPSGLYHHYIEIRLLQLRFTMSDEIAPITLTTLYEMMVDLTQRVERIELILSEYPSSSRGAPGVAMPSLPHLTSPTLRSSSISLAMSTRPPPRFQGPPVITVPHERVHPRRRCQRHFSDLGAPLSRVFETLQAMGFLAPLAPRALPDPVPPQFRLDLYCMYHQSVGHHTDRCTALRHAIQDIVDSGTFGHPQSDMFPIPTSAQAMHADTSSPAVPDLIDLGD</sequence>
<keyword evidence="2 4" id="KW-0863">Zinc-finger</keyword>
<evidence type="ECO:0000256" key="5">
    <source>
        <dbReference type="SAM" id="MobiDB-lite"/>
    </source>
</evidence>
<evidence type="ECO:0000256" key="4">
    <source>
        <dbReference type="PROSITE-ProRule" id="PRU00325"/>
    </source>
</evidence>
<keyword evidence="1" id="KW-0479">Metal-binding</keyword>
<reference evidence="7" key="1">
    <citation type="journal article" date="2007" name="PLoS ONE">
        <title>The first genome sequence of an elite grapevine cultivar (Pinot noir Vitis vinifera L.): coping with a highly heterozygous genome.</title>
        <authorList>
            <person name="Velasco R."/>
            <person name="Zharkikh A."/>
            <person name="Troggio M."/>
            <person name="Cartwright D.A."/>
            <person name="Cestaro A."/>
            <person name="Pruss D."/>
            <person name="Pindo M."/>
            <person name="FitzGerald L.M."/>
            <person name="Vezzulli S."/>
            <person name="Reid J."/>
            <person name="Malacarne G."/>
            <person name="Iliev D."/>
            <person name="Coppola G."/>
            <person name="Wardell B."/>
            <person name="Micheletti D."/>
            <person name="Macalma T."/>
            <person name="Facci M."/>
            <person name="Mitchell J.T."/>
            <person name="Perazzolli M."/>
            <person name="Eldredge G."/>
            <person name="Gatto P."/>
            <person name="Oyzerski R."/>
            <person name="Moretto M."/>
            <person name="Gutin N."/>
            <person name="Stefanini M."/>
            <person name="Chen Y."/>
            <person name="Segala C."/>
            <person name="Davenport C."/>
            <person name="Dematte L."/>
            <person name="Mraz A."/>
            <person name="Battilana J."/>
            <person name="Stormo K."/>
            <person name="Costa F."/>
            <person name="Tao Q."/>
            <person name="Si-Ammour A."/>
            <person name="Harkins T."/>
            <person name="Lackey A."/>
            <person name="Perbost C."/>
            <person name="Taillon B."/>
            <person name="Stella A."/>
            <person name="Solovyev V."/>
            <person name="Fawcett J.A."/>
            <person name="Sterck L."/>
            <person name="Vandepoele K."/>
            <person name="Grando S.M."/>
            <person name="Toppo S."/>
            <person name="Moser C."/>
            <person name="Lanchbury J."/>
            <person name="Bogden R."/>
            <person name="Skolnick M."/>
            <person name="Sgaramella V."/>
            <person name="Bhatnagar S.K."/>
            <person name="Fontana P."/>
            <person name="Gutin A."/>
            <person name="Van de Peer Y."/>
            <person name="Salamini F."/>
            <person name="Viola R."/>
        </authorList>
    </citation>
    <scope>NUCLEOTIDE SEQUENCE</scope>
</reference>
<dbReference type="SUPFAM" id="SSF54001">
    <property type="entry name" value="Cysteine proteinases"/>
    <property type="match status" value="1"/>
</dbReference>
<feature type="domain" description="SWIM-type" evidence="6">
    <location>
        <begin position="209"/>
        <end position="241"/>
    </location>
</feature>
<dbReference type="PANTHER" id="PTHR33223:SF8">
    <property type="entry name" value="OS04G0172440 PROTEIN"/>
    <property type="match status" value="1"/>
</dbReference>
<dbReference type="InterPro" id="IPR007527">
    <property type="entry name" value="Znf_SWIM"/>
</dbReference>
<proteinExistence type="predicted"/>